<proteinExistence type="predicted"/>
<reference evidence="2 3" key="1">
    <citation type="submission" date="2017-11" db="EMBL/GenBank/DDBJ databases">
        <title>Bacterial isolate from king chilli rhizosphere.</title>
        <authorList>
            <person name="Takhelmayum P."/>
            <person name="Sarangthem I."/>
        </authorList>
    </citation>
    <scope>NUCLEOTIDE SEQUENCE [LARGE SCALE GENOMIC DNA]</scope>
    <source>
        <strain evidence="3">t26</strain>
    </source>
</reference>
<feature type="transmembrane region" description="Helical" evidence="1">
    <location>
        <begin position="57"/>
        <end position="76"/>
    </location>
</feature>
<keyword evidence="1" id="KW-0812">Transmembrane</keyword>
<protein>
    <recommendedName>
        <fullName evidence="4">DUF3953 domain-containing protein</fullName>
    </recommendedName>
</protein>
<organism evidence="2 3">
    <name type="scientific">Lysinibacillus xylanilyticus</name>
    <dbReference type="NCBI Taxonomy" id="582475"/>
    <lineage>
        <taxon>Bacteria</taxon>
        <taxon>Bacillati</taxon>
        <taxon>Bacillota</taxon>
        <taxon>Bacilli</taxon>
        <taxon>Bacillales</taxon>
        <taxon>Bacillaceae</taxon>
        <taxon>Lysinibacillus</taxon>
    </lineage>
</organism>
<dbReference type="Pfam" id="PF13129">
    <property type="entry name" value="DUF3953"/>
    <property type="match status" value="1"/>
</dbReference>
<keyword evidence="1" id="KW-0472">Membrane</keyword>
<dbReference type="AlphaFoldDB" id="A0A2M9QAU3"/>
<evidence type="ECO:0000256" key="1">
    <source>
        <dbReference type="SAM" id="Phobius"/>
    </source>
</evidence>
<accession>A0A2M9QAU3</accession>
<dbReference type="Proteomes" id="UP000232101">
    <property type="component" value="Unassembled WGS sequence"/>
</dbReference>
<comment type="caution">
    <text evidence="2">The sequence shown here is derived from an EMBL/GenBank/DDBJ whole genome shotgun (WGS) entry which is preliminary data.</text>
</comment>
<keyword evidence="1" id="KW-1133">Transmembrane helix</keyword>
<gene>
    <name evidence="2" type="ORF">CWD94_03815</name>
</gene>
<dbReference type="RefSeq" id="WP_100542103.1">
    <property type="nucleotide sequence ID" value="NZ_JBHVRA010000001.1"/>
</dbReference>
<dbReference type="EMBL" id="PHQY01000321">
    <property type="protein sequence ID" value="PJO45162.1"/>
    <property type="molecule type" value="Genomic_DNA"/>
</dbReference>
<evidence type="ECO:0000313" key="3">
    <source>
        <dbReference type="Proteomes" id="UP000232101"/>
    </source>
</evidence>
<evidence type="ECO:0000313" key="2">
    <source>
        <dbReference type="EMBL" id="PJO45162.1"/>
    </source>
</evidence>
<evidence type="ECO:0008006" key="4">
    <source>
        <dbReference type="Google" id="ProtNLM"/>
    </source>
</evidence>
<sequence length="79" mass="9163">MLKILQIVFSIIVGSLSAYGLITRDYQLNFLTILFLGLFMLTLGIKEFQRENKFYGWLLLGVFLFSVFVSIQGFLYRPS</sequence>
<name>A0A2M9QAU3_9BACI</name>
<feature type="transmembrane region" description="Helical" evidence="1">
    <location>
        <begin position="28"/>
        <end position="45"/>
    </location>
</feature>
<dbReference type="InterPro" id="IPR025018">
    <property type="entry name" value="DUF3953"/>
</dbReference>